<keyword evidence="1" id="KW-1133">Transmembrane helix</keyword>
<evidence type="ECO:0008006" key="4">
    <source>
        <dbReference type="Google" id="ProtNLM"/>
    </source>
</evidence>
<dbReference type="InterPro" id="IPR028082">
    <property type="entry name" value="Peripla_BP_I"/>
</dbReference>
<evidence type="ECO:0000256" key="1">
    <source>
        <dbReference type="SAM" id="Phobius"/>
    </source>
</evidence>
<comment type="caution">
    <text evidence="2">The sequence shown here is derived from an EMBL/GenBank/DDBJ whole genome shotgun (WGS) entry which is preliminary data.</text>
</comment>
<keyword evidence="3" id="KW-1185">Reference proteome</keyword>
<reference evidence="2 3" key="1">
    <citation type="journal article" date="2016" name="Nat. Commun.">
        <title>Extremotolerant tardigrade genome and improved radiotolerance of human cultured cells by tardigrade-unique protein.</title>
        <authorList>
            <person name="Hashimoto T."/>
            <person name="Horikawa D.D."/>
            <person name="Saito Y."/>
            <person name="Kuwahara H."/>
            <person name="Kozuka-Hata H."/>
            <person name="Shin-I T."/>
            <person name="Minakuchi Y."/>
            <person name="Ohishi K."/>
            <person name="Motoyama A."/>
            <person name="Aizu T."/>
            <person name="Enomoto A."/>
            <person name="Kondo K."/>
            <person name="Tanaka S."/>
            <person name="Hara Y."/>
            <person name="Koshikawa S."/>
            <person name="Sagara H."/>
            <person name="Miura T."/>
            <person name="Yokobori S."/>
            <person name="Miyagawa K."/>
            <person name="Suzuki Y."/>
            <person name="Kubo T."/>
            <person name="Oyama M."/>
            <person name="Kohara Y."/>
            <person name="Fujiyama A."/>
            <person name="Arakawa K."/>
            <person name="Katayama T."/>
            <person name="Toyoda A."/>
            <person name="Kunieda T."/>
        </authorList>
    </citation>
    <scope>NUCLEOTIDE SEQUENCE [LARGE SCALE GENOMIC DNA]</scope>
    <source>
        <strain evidence="2 3">YOKOZUNA-1</strain>
    </source>
</reference>
<accession>A0A1D1VW17</accession>
<dbReference type="Gene3D" id="3.40.50.2300">
    <property type="match status" value="2"/>
</dbReference>
<evidence type="ECO:0000313" key="2">
    <source>
        <dbReference type="EMBL" id="GAV05231.1"/>
    </source>
</evidence>
<protein>
    <recommendedName>
        <fullName evidence="4">Receptor ligand binding region domain-containing protein</fullName>
    </recommendedName>
</protein>
<feature type="transmembrane region" description="Helical" evidence="1">
    <location>
        <begin position="12"/>
        <end position="34"/>
    </location>
</feature>
<proteinExistence type="predicted"/>
<dbReference type="AlphaFoldDB" id="A0A1D1VW17"/>
<gene>
    <name evidence="2" type="primary">RvY_15397-1</name>
    <name evidence="2" type="synonym">RvY_15397.1</name>
    <name evidence="2" type="ORF">RvY_15397</name>
</gene>
<dbReference type="EMBL" id="BDGG01000012">
    <property type="protein sequence ID" value="GAV05231.1"/>
    <property type="molecule type" value="Genomic_DNA"/>
</dbReference>
<sequence>MQTVPDVTLVTYGSMVPLYLAALVFNLPAIEIALEDIRVRYPLLHFDLVVLSKQDNVLCEDLVASTYLVSEYYNRKWDRESIFTILFSSEWNTLLLSTGVGFSDLRDKAAFPTTLLFNGSPQFDDFAETFLALCWRYSWTSAVIIYNETDGNPFYRKMTEAIKARTETATSNVTVFTFPQKSRKFVNASEEVFATILRTARAESRSKSRSKSEFEKYM</sequence>
<organism evidence="2 3">
    <name type="scientific">Ramazzottius varieornatus</name>
    <name type="common">Water bear</name>
    <name type="synonym">Tardigrade</name>
    <dbReference type="NCBI Taxonomy" id="947166"/>
    <lineage>
        <taxon>Eukaryota</taxon>
        <taxon>Metazoa</taxon>
        <taxon>Ecdysozoa</taxon>
        <taxon>Tardigrada</taxon>
        <taxon>Eutardigrada</taxon>
        <taxon>Parachela</taxon>
        <taxon>Hypsibioidea</taxon>
        <taxon>Ramazzottiidae</taxon>
        <taxon>Ramazzottius</taxon>
    </lineage>
</organism>
<dbReference type="Proteomes" id="UP000186922">
    <property type="component" value="Unassembled WGS sequence"/>
</dbReference>
<keyword evidence="1" id="KW-0472">Membrane</keyword>
<evidence type="ECO:0000313" key="3">
    <source>
        <dbReference type="Proteomes" id="UP000186922"/>
    </source>
</evidence>
<keyword evidence="1" id="KW-0812">Transmembrane</keyword>
<dbReference type="SUPFAM" id="SSF53822">
    <property type="entry name" value="Periplasmic binding protein-like I"/>
    <property type="match status" value="1"/>
</dbReference>
<name>A0A1D1VW17_RAMVA</name>